<name>A0ABV2RRE3_BRAJP</name>
<dbReference type="RefSeq" id="WP_038934615.1">
    <property type="nucleotide sequence ID" value="NZ_CP066351.1"/>
</dbReference>
<keyword evidence="2" id="KW-1185">Reference proteome</keyword>
<dbReference type="Proteomes" id="UP001549291">
    <property type="component" value="Unassembled WGS sequence"/>
</dbReference>
<evidence type="ECO:0008006" key="3">
    <source>
        <dbReference type="Google" id="ProtNLM"/>
    </source>
</evidence>
<reference evidence="1 2" key="1">
    <citation type="submission" date="2024-06" db="EMBL/GenBank/DDBJ databases">
        <title>Genomic Encyclopedia of Type Strains, Phase V (KMG-V): Genome sequencing to study the core and pangenomes of soil and plant-associated prokaryotes.</title>
        <authorList>
            <person name="Whitman W."/>
        </authorList>
    </citation>
    <scope>NUCLEOTIDE SEQUENCE [LARGE SCALE GENOMIC DNA]</scope>
    <source>
        <strain evidence="1 2">USDA 160</strain>
    </source>
</reference>
<gene>
    <name evidence="1" type="ORF">ABIF63_003008</name>
</gene>
<accession>A0ABV2RRE3</accession>
<organism evidence="1 2">
    <name type="scientific">Bradyrhizobium japonicum</name>
    <dbReference type="NCBI Taxonomy" id="375"/>
    <lineage>
        <taxon>Bacteria</taxon>
        <taxon>Pseudomonadati</taxon>
        <taxon>Pseudomonadota</taxon>
        <taxon>Alphaproteobacteria</taxon>
        <taxon>Hyphomicrobiales</taxon>
        <taxon>Nitrobacteraceae</taxon>
        <taxon>Bradyrhizobium</taxon>
    </lineage>
</organism>
<evidence type="ECO:0000313" key="1">
    <source>
        <dbReference type="EMBL" id="MET4718902.1"/>
    </source>
</evidence>
<protein>
    <recommendedName>
        <fullName evidence="3">TubC N-terminal docking domain-containing protein</fullName>
    </recommendedName>
</protein>
<comment type="caution">
    <text evidence="1">The sequence shown here is derived from an EMBL/GenBank/DDBJ whole genome shotgun (WGS) entry which is preliminary data.</text>
</comment>
<evidence type="ECO:0000313" key="2">
    <source>
        <dbReference type="Proteomes" id="UP001549291"/>
    </source>
</evidence>
<proteinExistence type="predicted"/>
<sequence>MSAVEALKVAGAAGIRIVLDGNDLVLTAAEAPPDEVISALSRHKPEIVALLRPGRDNWRGVDWLAFFDERAGIAEFDGGLQRAAAETRAFECCVAEWLNRNPVSSPPGRCLHCGGGDGTLDELVPFGTGPTGHAWLHSRCWAAWHVSRKATAVAILSPLLKRG</sequence>
<dbReference type="EMBL" id="JBEPTQ010000002">
    <property type="protein sequence ID" value="MET4718902.1"/>
    <property type="molecule type" value="Genomic_DNA"/>
</dbReference>